<keyword evidence="7 8" id="KW-0472">Membrane</keyword>
<evidence type="ECO:0000256" key="2">
    <source>
        <dbReference type="ARBA" id="ARBA00007998"/>
    </source>
</evidence>
<evidence type="ECO:0000313" key="9">
    <source>
        <dbReference type="EMBL" id="MDA5110389.1"/>
    </source>
</evidence>
<dbReference type="InterPro" id="IPR004761">
    <property type="entry name" value="Spore_GerAB"/>
</dbReference>
<dbReference type="PANTHER" id="PTHR34975:SF2">
    <property type="entry name" value="SPORE GERMINATION PROTEIN A2"/>
    <property type="match status" value="1"/>
</dbReference>
<feature type="transmembrane region" description="Helical" evidence="8">
    <location>
        <begin position="184"/>
        <end position="204"/>
    </location>
</feature>
<dbReference type="GO" id="GO:0016020">
    <property type="term" value="C:membrane"/>
    <property type="evidence" value="ECO:0007669"/>
    <property type="project" value="UniProtKB-SubCell"/>
</dbReference>
<dbReference type="Gene3D" id="1.20.1740.10">
    <property type="entry name" value="Amino acid/polyamine transporter I"/>
    <property type="match status" value="1"/>
</dbReference>
<dbReference type="Proteomes" id="UP001151071">
    <property type="component" value="Unassembled WGS sequence"/>
</dbReference>
<keyword evidence="5 8" id="KW-0812">Transmembrane</keyword>
<comment type="similarity">
    <text evidence="2">Belongs to the amino acid-polyamine-organocation (APC) superfamily. Spore germination protein (SGP) (TC 2.A.3.9) family.</text>
</comment>
<evidence type="ECO:0000256" key="7">
    <source>
        <dbReference type="ARBA" id="ARBA00023136"/>
    </source>
</evidence>
<sequence>MIEKGKISASQMGIMMYPTIVATALLWIPEATATKAGRDMWISPILASLAGFLTVYVAVRLNKMYPKETIIQYSEHIVGRILGKCIGFVYLLFFLQLEWIVMREYGEVMVGQFLPRTPLIVILGSMLLICAFAVRGGLEVLGRAAQFFVPLFILVFGAITLLLVPDLEPENMLPVLEKGILPAILGAVEPLKWFGEFIVISFMLPFLTDRERGMTWGMITVIATMVTMAVINLVVLWLFGEITTSLTYPLVEAVRYISMGDFLEHIESLVMTIWVAGTFVNIAVIYYVLALGTAQWLNLADYRSVVFPIGMLLIVTCIWPTPNLADLAVYLKIIAPIIGIFIQTLLPLLLLIIAVIRKQVANGGRAMQKG</sequence>
<feature type="transmembrane region" description="Helical" evidence="8">
    <location>
        <begin position="81"/>
        <end position="101"/>
    </location>
</feature>
<dbReference type="NCBIfam" id="TIGR00912">
    <property type="entry name" value="2A0309"/>
    <property type="match status" value="1"/>
</dbReference>
<feature type="transmembrane region" description="Helical" evidence="8">
    <location>
        <begin position="113"/>
        <end position="134"/>
    </location>
</feature>
<keyword evidence="4" id="KW-0309">Germination</keyword>
<dbReference type="PANTHER" id="PTHR34975">
    <property type="entry name" value="SPORE GERMINATION PROTEIN A2"/>
    <property type="match status" value="1"/>
</dbReference>
<reference evidence="9" key="1">
    <citation type="submission" date="2022-12" db="EMBL/GenBank/DDBJ databases">
        <title>Draft genome sequence of the thermophilic strain Brevibacillus thermoruber HT42, isolated from Los Humeros, Puebla, Mexico, with biotechnological potential.</title>
        <authorList>
            <person name="Lara Sanchez J."/>
            <person name="Solis Palacios R."/>
            <person name="Bustos Baena A.S."/>
            <person name="Ruz Baez A.E."/>
            <person name="Espinosa Luna G."/>
            <person name="Oliart Ros R.M."/>
        </authorList>
    </citation>
    <scope>NUCLEOTIDE SEQUENCE</scope>
    <source>
        <strain evidence="9">HT42</strain>
    </source>
</reference>
<feature type="transmembrane region" description="Helical" evidence="8">
    <location>
        <begin position="12"/>
        <end position="29"/>
    </location>
</feature>
<evidence type="ECO:0000313" key="10">
    <source>
        <dbReference type="Proteomes" id="UP001151071"/>
    </source>
</evidence>
<feature type="transmembrane region" description="Helical" evidence="8">
    <location>
        <begin position="269"/>
        <end position="290"/>
    </location>
</feature>
<keyword evidence="3" id="KW-0813">Transport</keyword>
<protein>
    <submittedName>
        <fullName evidence="9">Endospore germination permease</fullName>
    </submittedName>
</protein>
<comment type="caution">
    <text evidence="9">The sequence shown here is derived from an EMBL/GenBank/DDBJ whole genome shotgun (WGS) entry which is preliminary data.</text>
</comment>
<keyword evidence="10" id="KW-1185">Reference proteome</keyword>
<dbReference type="EMBL" id="JAPYYP010000030">
    <property type="protein sequence ID" value="MDA5110389.1"/>
    <property type="molecule type" value="Genomic_DNA"/>
</dbReference>
<evidence type="ECO:0000256" key="1">
    <source>
        <dbReference type="ARBA" id="ARBA00004141"/>
    </source>
</evidence>
<proteinExistence type="inferred from homology"/>
<accession>A0A9X3Z557</accession>
<keyword evidence="6 8" id="KW-1133">Transmembrane helix</keyword>
<evidence type="ECO:0000256" key="5">
    <source>
        <dbReference type="ARBA" id="ARBA00022692"/>
    </source>
</evidence>
<feature type="transmembrane region" description="Helical" evidence="8">
    <location>
        <begin position="41"/>
        <end position="61"/>
    </location>
</feature>
<organism evidence="9 10">
    <name type="scientific">Brevibacillus thermoruber</name>
    <dbReference type="NCBI Taxonomy" id="33942"/>
    <lineage>
        <taxon>Bacteria</taxon>
        <taxon>Bacillati</taxon>
        <taxon>Bacillota</taxon>
        <taxon>Bacilli</taxon>
        <taxon>Bacillales</taxon>
        <taxon>Paenibacillaceae</taxon>
        <taxon>Brevibacillus</taxon>
    </lineage>
</organism>
<evidence type="ECO:0000256" key="4">
    <source>
        <dbReference type="ARBA" id="ARBA00022544"/>
    </source>
</evidence>
<dbReference type="Pfam" id="PF03845">
    <property type="entry name" value="Spore_permease"/>
    <property type="match status" value="1"/>
</dbReference>
<dbReference type="AlphaFoldDB" id="A0A9X3Z557"/>
<feature type="transmembrane region" description="Helical" evidence="8">
    <location>
        <begin position="146"/>
        <end position="164"/>
    </location>
</feature>
<name>A0A9X3Z557_9BACL</name>
<evidence type="ECO:0000256" key="6">
    <source>
        <dbReference type="ARBA" id="ARBA00022989"/>
    </source>
</evidence>
<feature type="transmembrane region" description="Helical" evidence="8">
    <location>
        <begin position="216"/>
        <end position="239"/>
    </location>
</feature>
<feature type="transmembrane region" description="Helical" evidence="8">
    <location>
        <begin position="333"/>
        <end position="356"/>
    </location>
</feature>
<feature type="transmembrane region" description="Helical" evidence="8">
    <location>
        <begin position="302"/>
        <end position="321"/>
    </location>
</feature>
<evidence type="ECO:0000256" key="3">
    <source>
        <dbReference type="ARBA" id="ARBA00022448"/>
    </source>
</evidence>
<evidence type="ECO:0000256" key="8">
    <source>
        <dbReference type="SAM" id="Phobius"/>
    </source>
</evidence>
<comment type="subcellular location">
    <subcellularLocation>
        <location evidence="1">Membrane</location>
        <topology evidence="1">Multi-pass membrane protein</topology>
    </subcellularLocation>
</comment>
<dbReference type="GO" id="GO:0009847">
    <property type="term" value="P:spore germination"/>
    <property type="evidence" value="ECO:0007669"/>
    <property type="project" value="InterPro"/>
</dbReference>
<gene>
    <name evidence="9" type="ORF">O3V59_18670</name>
</gene>
<dbReference type="RefSeq" id="WP_271140737.1">
    <property type="nucleotide sequence ID" value="NZ_JAPYYP010000030.1"/>
</dbReference>